<evidence type="ECO:0000256" key="1">
    <source>
        <dbReference type="SAM" id="MobiDB-lite"/>
    </source>
</evidence>
<comment type="caution">
    <text evidence="2">The sequence shown here is derived from an EMBL/GenBank/DDBJ whole genome shotgun (WGS) entry which is preliminary data.</text>
</comment>
<organism evidence="2 3">
    <name type="scientific">Prescottella equi ATCC 33707</name>
    <dbReference type="NCBI Taxonomy" id="525370"/>
    <lineage>
        <taxon>Bacteria</taxon>
        <taxon>Bacillati</taxon>
        <taxon>Actinomycetota</taxon>
        <taxon>Actinomycetes</taxon>
        <taxon>Mycobacteriales</taxon>
        <taxon>Nocardiaceae</taxon>
        <taxon>Prescottella</taxon>
    </lineage>
</organism>
<dbReference type="Proteomes" id="UP000004245">
    <property type="component" value="Unassembled WGS sequence"/>
</dbReference>
<dbReference type="AlphaFoldDB" id="E9T3K6"/>
<evidence type="ECO:0000313" key="2">
    <source>
        <dbReference type="EMBL" id="EGD23430.1"/>
    </source>
</evidence>
<keyword evidence="3" id="KW-1185">Reference proteome</keyword>
<dbReference type="HOGENOM" id="CLU_2619694_0_0_11"/>
<sequence>MRSRTPLPYSGVRNEVESIGKVTSITMWTSPSGVLRTCRAIRGALGRDKCAKRGRRNLHTTFTTPPGHPHNREIQSNP</sequence>
<reference evidence="2" key="1">
    <citation type="submission" date="2011-01" db="EMBL/GenBank/DDBJ databases">
        <authorList>
            <person name="Muzny D."/>
            <person name="Qin X."/>
            <person name="Buhay C."/>
            <person name="Dugan-Rocha S."/>
            <person name="Ding Y."/>
            <person name="Chen G."/>
            <person name="Hawes A."/>
            <person name="Holder M."/>
            <person name="Jhangiani S."/>
            <person name="Johnson A."/>
            <person name="Khan Z."/>
            <person name="Li Z."/>
            <person name="Liu W."/>
            <person name="Liu X."/>
            <person name="Perez L."/>
            <person name="Shen H."/>
            <person name="Wang Q."/>
            <person name="Watt J."/>
            <person name="Xi L."/>
            <person name="Xin Y."/>
            <person name="Zhou J."/>
            <person name="Deng J."/>
            <person name="Jiang H."/>
            <person name="Liu Y."/>
            <person name="Qu J."/>
            <person name="Song X.-Z."/>
            <person name="Zhang L."/>
            <person name="Villasana D."/>
            <person name="Johnson A."/>
            <person name="Liu J."/>
            <person name="Liyanage D."/>
            <person name="Lorensuhewa L."/>
            <person name="Robinson T."/>
            <person name="Song A."/>
            <person name="Song B.-B."/>
            <person name="Dinh H."/>
            <person name="Thornton R."/>
            <person name="Coyle M."/>
            <person name="Francisco L."/>
            <person name="Jackson L."/>
            <person name="Javaid M."/>
            <person name="Korchina V."/>
            <person name="Kovar C."/>
            <person name="Mata R."/>
            <person name="Mathew T."/>
            <person name="Ngo R."/>
            <person name="Nguyen L."/>
            <person name="Nguyen N."/>
            <person name="Okwuonu G."/>
            <person name="Ongeri F."/>
            <person name="Pham C."/>
            <person name="Simmons D."/>
            <person name="Wilczek-Boney K."/>
            <person name="Hale W."/>
            <person name="Jakkamsetti A."/>
            <person name="Pham P."/>
            <person name="Ruth R."/>
            <person name="San Lucas F."/>
            <person name="Warren J."/>
            <person name="Zhang J."/>
            <person name="Zhao Z."/>
            <person name="Zhou C."/>
            <person name="Zhu D."/>
            <person name="Lee S."/>
            <person name="Bess C."/>
            <person name="Blankenburg K."/>
            <person name="Forbes L."/>
            <person name="Fu Q."/>
            <person name="Gubbala S."/>
            <person name="Hirani K."/>
            <person name="Jayaseelan J.C."/>
            <person name="Lara F."/>
            <person name="Munidasa M."/>
            <person name="Palculict T."/>
            <person name="Patil S."/>
            <person name="Pu L.-L."/>
            <person name="Saada N."/>
            <person name="Tang L."/>
            <person name="Weissenberger G."/>
            <person name="Zhu Y."/>
            <person name="Hemphill L."/>
            <person name="Shang Y."/>
            <person name="Youmans B."/>
            <person name="Ayvaz T."/>
            <person name="Ross M."/>
            <person name="Santibanez J."/>
            <person name="Aqrawi P."/>
            <person name="Gross S."/>
            <person name="Joshi V."/>
            <person name="Fowler G."/>
            <person name="Nazareth L."/>
            <person name="Reid J."/>
            <person name="Worley K."/>
            <person name="Petrosino J."/>
            <person name="Highlander S."/>
            <person name="Gibbs R."/>
        </authorList>
    </citation>
    <scope>NUCLEOTIDE SEQUENCE [LARGE SCALE GENOMIC DNA]</scope>
    <source>
        <strain evidence="2">ATCC 33707</strain>
    </source>
</reference>
<feature type="region of interest" description="Disordered" evidence="1">
    <location>
        <begin position="56"/>
        <end position="78"/>
    </location>
</feature>
<accession>E9T3K6</accession>
<dbReference type="EMBL" id="ADNW02000013">
    <property type="protein sequence ID" value="EGD23430.1"/>
    <property type="molecule type" value="Genomic_DNA"/>
</dbReference>
<gene>
    <name evidence="2" type="ORF">HMPREF0724_13247</name>
</gene>
<evidence type="ECO:0000313" key="3">
    <source>
        <dbReference type="Proteomes" id="UP000004245"/>
    </source>
</evidence>
<name>E9T3K6_RHOHA</name>
<proteinExistence type="predicted"/>
<protein>
    <submittedName>
        <fullName evidence="2">Uncharacterized protein</fullName>
    </submittedName>
</protein>